<organism evidence="1 2">
    <name type="scientific">Rapidithrix thailandica</name>
    <dbReference type="NCBI Taxonomy" id="413964"/>
    <lineage>
        <taxon>Bacteria</taxon>
        <taxon>Pseudomonadati</taxon>
        <taxon>Bacteroidota</taxon>
        <taxon>Cytophagia</taxon>
        <taxon>Cytophagales</taxon>
        <taxon>Flammeovirgaceae</taxon>
        <taxon>Rapidithrix</taxon>
    </lineage>
</organism>
<accession>A0AAW9SC34</accession>
<proteinExistence type="predicted"/>
<dbReference type="EMBL" id="JBDKWZ010000005">
    <property type="protein sequence ID" value="MEN7548456.1"/>
    <property type="molecule type" value="Genomic_DNA"/>
</dbReference>
<reference evidence="1 2" key="1">
    <citation type="submission" date="2024-04" db="EMBL/GenBank/DDBJ databases">
        <title>Novel genus in family Flammeovirgaceae.</title>
        <authorList>
            <person name="Nguyen T.H."/>
            <person name="Vuong T.Q."/>
            <person name="Le H."/>
            <person name="Kim S.-G."/>
        </authorList>
    </citation>
    <scope>NUCLEOTIDE SEQUENCE [LARGE SCALE GENOMIC DNA]</scope>
    <source>
        <strain evidence="1 2">JCM 23209</strain>
    </source>
</reference>
<comment type="caution">
    <text evidence="1">The sequence shown here is derived from an EMBL/GenBank/DDBJ whole genome shotgun (WGS) entry which is preliminary data.</text>
</comment>
<protein>
    <submittedName>
        <fullName evidence="1">Uncharacterized protein</fullName>
    </submittedName>
</protein>
<dbReference type="AlphaFoldDB" id="A0AAW9SC34"/>
<evidence type="ECO:0000313" key="1">
    <source>
        <dbReference type="EMBL" id="MEN7548456.1"/>
    </source>
</evidence>
<keyword evidence="2" id="KW-1185">Reference proteome</keyword>
<gene>
    <name evidence="1" type="ORF">AAG747_11085</name>
</gene>
<sequence>MNSQKIVNLILSLLKVGDSKILPSILSQTELEPDAQHRALQLAHILSGFYHTFDYTLSLEFQEKVQDKSDGYIKLCKKIHADVMKQKIKQEELIVALRNLHQSTKIYQLVPKEQHPQIDKAKALLNTL</sequence>
<dbReference type="RefSeq" id="WP_346821234.1">
    <property type="nucleotide sequence ID" value="NZ_JBDKWZ010000005.1"/>
</dbReference>
<evidence type="ECO:0000313" key="2">
    <source>
        <dbReference type="Proteomes" id="UP001403385"/>
    </source>
</evidence>
<dbReference type="Proteomes" id="UP001403385">
    <property type="component" value="Unassembled WGS sequence"/>
</dbReference>
<name>A0AAW9SC34_9BACT</name>